<protein>
    <submittedName>
        <fullName evidence="1">Uncharacterized protein</fullName>
    </submittedName>
</protein>
<reference evidence="2" key="1">
    <citation type="journal article" date="2022" name="Mol. Ecol. Resour.">
        <title>The genomes of chicory, endive, great burdock and yacon provide insights into Asteraceae palaeo-polyploidization history and plant inulin production.</title>
        <authorList>
            <person name="Fan W."/>
            <person name="Wang S."/>
            <person name="Wang H."/>
            <person name="Wang A."/>
            <person name="Jiang F."/>
            <person name="Liu H."/>
            <person name="Zhao H."/>
            <person name="Xu D."/>
            <person name="Zhang Y."/>
        </authorList>
    </citation>
    <scope>NUCLEOTIDE SEQUENCE [LARGE SCALE GENOMIC DNA]</scope>
    <source>
        <strain evidence="2">cv. Yunnan</strain>
    </source>
</reference>
<organism evidence="1 2">
    <name type="scientific">Smallanthus sonchifolius</name>
    <dbReference type="NCBI Taxonomy" id="185202"/>
    <lineage>
        <taxon>Eukaryota</taxon>
        <taxon>Viridiplantae</taxon>
        <taxon>Streptophyta</taxon>
        <taxon>Embryophyta</taxon>
        <taxon>Tracheophyta</taxon>
        <taxon>Spermatophyta</taxon>
        <taxon>Magnoliopsida</taxon>
        <taxon>eudicotyledons</taxon>
        <taxon>Gunneridae</taxon>
        <taxon>Pentapetalae</taxon>
        <taxon>asterids</taxon>
        <taxon>campanulids</taxon>
        <taxon>Asterales</taxon>
        <taxon>Asteraceae</taxon>
        <taxon>Asteroideae</taxon>
        <taxon>Heliantheae alliance</taxon>
        <taxon>Millerieae</taxon>
        <taxon>Smallanthus</taxon>
    </lineage>
</organism>
<evidence type="ECO:0000313" key="2">
    <source>
        <dbReference type="Proteomes" id="UP001056120"/>
    </source>
</evidence>
<name>A0ACB9HJ60_9ASTR</name>
<sequence>MAKPSRQWACIAILALIGSTFTMAHMVKPPHRPTRSRKLQMDKNGEPDETNFHSDSKAPQHHHLQMVKTEASASGCGCSREDRGIYGGGYGGGGTSIGFPNIFQFPGFPFGGLVPQVTTWGEGGGCGGFNNNPGAGVNCQCTRNVFPMHYVITPVYFQPMDPASQNNRRDGPGDMAPGPSPN</sequence>
<dbReference type="Proteomes" id="UP001056120">
    <property type="component" value="Linkage Group LG12"/>
</dbReference>
<keyword evidence="2" id="KW-1185">Reference proteome</keyword>
<comment type="caution">
    <text evidence="1">The sequence shown here is derived from an EMBL/GenBank/DDBJ whole genome shotgun (WGS) entry which is preliminary data.</text>
</comment>
<proteinExistence type="predicted"/>
<gene>
    <name evidence="1" type="ORF">L1987_38499</name>
</gene>
<accession>A0ACB9HJ60</accession>
<dbReference type="EMBL" id="CM042029">
    <property type="protein sequence ID" value="KAI3795839.1"/>
    <property type="molecule type" value="Genomic_DNA"/>
</dbReference>
<evidence type="ECO:0000313" key="1">
    <source>
        <dbReference type="EMBL" id="KAI3795839.1"/>
    </source>
</evidence>
<reference evidence="1 2" key="2">
    <citation type="journal article" date="2022" name="Mol. Ecol. Resour.">
        <title>The genomes of chicory, endive, great burdock and yacon provide insights into Asteraceae paleo-polyploidization history and plant inulin production.</title>
        <authorList>
            <person name="Fan W."/>
            <person name="Wang S."/>
            <person name="Wang H."/>
            <person name="Wang A."/>
            <person name="Jiang F."/>
            <person name="Liu H."/>
            <person name="Zhao H."/>
            <person name="Xu D."/>
            <person name="Zhang Y."/>
        </authorList>
    </citation>
    <scope>NUCLEOTIDE SEQUENCE [LARGE SCALE GENOMIC DNA]</scope>
    <source>
        <strain evidence="2">cv. Yunnan</strain>
        <tissue evidence="1">Leaves</tissue>
    </source>
</reference>